<dbReference type="InterPro" id="IPR019647">
    <property type="entry name" value="PhoP_reg_network_YrbL"/>
</dbReference>
<evidence type="ECO:0008006" key="3">
    <source>
        <dbReference type="Google" id="ProtNLM"/>
    </source>
</evidence>
<reference evidence="1 2" key="1">
    <citation type="submission" date="2017-05" db="EMBL/GenBank/DDBJ databases">
        <authorList>
            <person name="Song R."/>
            <person name="Chenine A.L."/>
            <person name="Ruprecht R.M."/>
        </authorList>
    </citation>
    <scope>NUCLEOTIDE SEQUENCE [LARGE SCALE GENOMIC DNA]</scope>
    <source>
        <strain evidence="1 2">CECT 8663</strain>
    </source>
</reference>
<evidence type="ECO:0000313" key="2">
    <source>
        <dbReference type="Proteomes" id="UP000220836"/>
    </source>
</evidence>
<dbReference type="EMBL" id="FXYH01000003">
    <property type="protein sequence ID" value="SMX37823.1"/>
    <property type="molecule type" value="Genomic_DNA"/>
</dbReference>
<dbReference type="RefSeq" id="WP_097803711.1">
    <property type="nucleotide sequence ID" value="NZ_FXYH01000003.1"/>
</dbReference>
<dbReference type="OrthoDB" id="5421848at2"/>
<proteinExistence type="predicted"/>
<dbReference type="AlphaFoldDB" id="A0A238K4X5"/>
<accession>A0A238K4X5</accession>
<sequence length="282" mass="32568">MMKIRRLQIATYISVCKSGGTRLSFSAGGFSFCVREVDFQLVAGYLRLTTASRCFLRNCGNQQGRAFDPVCTTKNQTGLTISHVLKISDQKWLGKGKQRLVFAHPNDRSKVLKVKYERDGKASSYRHWLREKHAFRQIKKRLEDDSNPPFSKFYGSVATDMGPADVFEAFYGPKGVRLAPTLRHFFRVGEFNKVKLGHLNGLIQKIDKWDVPVSDMHAGNVVFSERQGQLQFVLVDGLGDYRWIPTARWSSRVRRERLAEECKRLTIDRDLHWDDDARQFRF</sequence>
<dbReference type="Proteomes" id="UP000220836">
    <property type="component" value="Unassembled WGS sequence"/>
</dbReference>
<organism evidence="1 2">
    <name type="scientific">Pelagimonas varians</name>
    <dbReference type="NCBI Taxonomy" id="696760"/>
    <lineage>
        <taxon>Bacteria</taxon>
        <taxon>Pseudomonadati</taxon>
        <taxon>Pseudomonadota</taxon>
        <taxon>Alphaproteobacteria</taxon>
        <taxon>Rhodobacterales</taxon>
        <taxon>Roseobacteraceae</taxon>
        <taxon>Pelagimonas</taxon>
    </lineage>
</organism>
<evidence type="ECO:0000313" key="1">
    <source>
        <dbReference type="EMBL" id="SMX37823.1"/>
    </source>
</evidence>
<protein>
    <recommendedName>
        <fullName evidence="3">PhoP regulatory network protein YrbL</fullName>
    </recommendedName>
</protein>
<name>A0A238K4X5_9RHOB</name>
<gene>
    <name evidence="1" type="ORF">PEV8663_01212</name>
</gene>
<dbReference type="Pfam" id="PF10707">
    <property type="entry name" value="YrbL-PhoP_reg"/>
    <property type="match status" value="1"/>
</dbReference>
<keyword evidence="2" id="KW-1185">Reference proteome</keyword>